<comment type="similarity">
    <text evidence="8">Belongs to the two pore domain potassium channel (TC 1.A.1.8) family.</text>
</comment>
<protein>
    <submittedName>
        <fullName evidence="12">Voltage-gated potassium channel</fullName>
    </submittedName>
</protein>
<evidence type="ECO:0000256" key="10">
    <source>
        <dbReference type="SAM" id="Phobius"/>
    </source>
</evidence>
<dbReference type="Pfam" id="PF07885">
    <property type="entry name" value="Ion_trans_2"/>
    <property type="match status" value="2"/>
</dbReference>
<dbReference type="InterPro" id="IPR013099">
    <property type="entry name" value="K_chnl_dom"/>
</dbReference>
<dbReference type="GO" id="GO:0022841">
    <property type="term" value="F:potassium ion leak channel activity"/>
    <property type="evidence" value="ECO:0007669"/>
    <property type="project" value="TreeGrafter"/>
</dbReference>
<feature type="compositionally biased region" description="Basic and acidic residues" evidence="9">
    <location>
        <begin position="581"/>
        <end position="599"/>
    </location>
</feature>
<dbReference type="Gene3D" id="1.10.287.70">
    <property type="match status" value="2"/>
</dbReference>
<accession>A0A1J7JFD5</accession>
<dbReference type="InParanoid" id="A0A1J7JFD5"/>
<keyword evidence="2 8" id="KW-0813">Transport</keyword>
<keyword evidence="6 10" id="KW-0472">Membrane</keyword>
<organism evidence="12 13">
    <name type="scientific">Coniochaeta ligniaria NRRL 30616</name>
    <dbReference type="NCBI Taxonomy" id="1408157"/>
    <lineage>
        <taxon>Eukaryota</taxon>
        <taxon>Fungi</taxon>
        <taxon>Dikarya</taxon>
        <taxon>Ascomycota</taxon>
        <taxon>Pezizomycotina</taxon>
        <taxon>Sordariomycetes</taxon>
        <taxon>Sordariomycetidae</taxon>
        <taxon>Coniochaetales</taxon>
        <taxon>Coniochaetaceae</taxon>
        <taxon>Coniochaeta</taxon>
    </lineage>
</organism>
<keyword evidence="13" id="KW-1185">Reference proteome</keyword>
<comment type="subcellular location">
    <subcellularLocation>
        <location evidence="1">Membrane</location>
        <topology evidence="1">Multi-pass membrane protein</topology>
    </subcellularLocation>
</comment>
<feature type="transmembrane region" description="Helical" evidence="10">
    <location>
        <begin position="106"/>
        <end position="126"/>
    </location>
</feature>
<dbReference type="PANTHER" id="PTHR11003">
    <property type="entry name" value="POTASSIUM CHANNEL, SUBFAMILY K"/>
    <property type="match status" value="1"/>
</dbReference>
<feature type="domain" description="Potassium channel" evidence="11">
    <location>
        <begin position="437"/>
        <end position="509"/>
    </location>
</feature>
<evidence type="ECO:0000256" key="9">
    <source>
        <dbReference type="SAM" id="MobiDB-lite"/>
    </source>
</evidence>
<dbReference type="SUPFAM" id="SSF81324">
    <property type="entry name" value="Voltage-gated potassium channels"/>
    <property type="match status" value="2"/>
</dbReference>
<dbReference type="InterPro" id="IPR003280">
    <property type="entry name" value="2pore_dom_K_chnl"/>
</dbReference>
<dbReference type="FunFam" id="1.10.287.70:FF:000198">
    <property type="entry name" value="TOK2 potassium channel"/>
    <property type="match status" value="1"/>
</dbReference>
<dbReference type="PRINTS" id="PR01333">
    <property type="entry name" value="2POREKCHANEL"/>
</dbReference>
<feature type="transmembrane region" description="Helical" evidence="10">
    <location>
        <begin position="424"/>
        <end position="448"/>
    </location>
</feature>
<evidence type="ECO:0000256" key="5">
    <source>
        <dbReference type="ARBA" id="ARBA00023065"/>
    </source>
</evidence>
<feature type="transmembrane region" description="Helical" evidence="10">
    <location>
        <begin position="454"/>
        <end position="474"/>
    </location>
</feature>
<gene>
    <name evidence="12" type="ORF">CONLIGDRAFT_670250</name>
</gene>
<feature type="transmembrane region" description="Helical" evidence="10">
    <location>
        <begin position="20"/>
        <end position="47"/>
    </location>
</feature>
<dbReference type="FunCoup" id="A0A1J7JFD5">
    <property type="interactions" value="16"/>
</dbReference>
<evidence type="ECO:0000313" key="13">
    <source>
        <dbReference type="Proteomes" id="UP000182658"/>
    </source>
</evidence>
<sequence length="721" mass="80284">MADRLFFKDAVSESPSGWHWWFASTCIPLVAATIGPLCNVLSIAALVSPWRVTLPNNGELPGGADDNGVGVSDPHWELILNGVSLACGFAGNFFLLLNFTGGARYIIALPLSIVFWILASGILIAITTALSIHEALSGPGEIYSQGFWHAVMAAILYFAGCIILVVNMVGYFLGHYPQQFDLDDDQRTLILQTMMFFFWLAGGAAVFTALEGWSYSNALYYADVTVLTIGFGDFHPNTNSGRGFLFFYEIFGIIFLGLVISSISRFAANIGADKIIKRHQRHARESTVGRTVTNEDELRERLGLPPRKDSVATTLAMGTSQGESLHKYGHLKITGRTVTFHEKAMHASGGGRGGAARRGTSGSLSTPKTAALSRDAKLAARSAGQSSESKRRQRRHKLLLLEKEKDRFEAMREIQDETQRWKQYWALFMAVTAFGILWFLGALVFMLSESRLLGLSYFQMLYFGFVSLLTIGYGDFSPTSNIGKPFFIVWSLFAVPIVTVLIQNMSSTVVSAINRGTFKLADWTVLPNRGAIRDFVDHHPTLKRYLERRQAHKRVEQGFQVQNPDDVGRDVDGGTNIAPSQREDERGSRTETDAAETPHDLVRQLAKTIKAVAQDLRSSPPKRYKYDEWRHFKKLIRFSAPSSEGGLIEEEEEADLIEWDWIGEDSPMLADVAEAEWVLNRLCESLTRYSRRQALLARRLEKAPDVRDEIAEAGKDDNGSL</sequence>
<evidence type="ECO:0000256" key="3">
    <source>
        <dbReference type="ARBA" id="ARBA00022692"/>
    </source>
</evidence>
<dbReference type="OrthoDB" id="297496at2759"/>
<reference evidence="12 13" key="1">
    <citation type="submission" date="2016-10" db="EMBL/GenBank/DDBJ databases">
        <title>Draft genome sequence of Coniochaeta ligniaria NRRL30616, a lignocellulolytic fungus for bioabatement of inhibitors in plant biomass hydrolysates.</title>
        <authorList>
            <consortium name="DOE Joint Genome Institute"/>
            <person name="Jimenez D.J."/>
            <person name="Hector R.E."/>
            <person name="Riley R."/>
            <person name="Sun H."/>
            <person name="Grigoriev I.V."/>
            <person name="Van Elsas J.D."/>
            <person name="Nichols N.N."/>
        </authorList>
    </citation>
    <scope>NUCLEOTIDE SEQUENCE [LARGE SCALE GENOMIC DNA]</scope>
    <source>
        <strain evidence="12 13">NRRL 30616</strain>
    </source>
</reference>
<proteinExistence type="inferred from homology"/>
<dbReference type="GO" id="GO:0030322">
    <property type="term" value="P:stabilization of membrane potential"/>
    <property type="evidence" value="ECO:0007669"/>
    <property type="project" value="TreeGrafter"/>
</dbReference>
<feature type="transmembrane region" description="Helical" evidence="10">
    <location>
        <begin position="245"/>
        <end position="268"/>
    </location>
</feature>
<keyword evidence="5 8" id="KW-0406">Ion transport</keyword>
<dbReference type="STRING" id="1408157.A0A1J7JFD5"/>
<keyword evidence="3 8" id="KW-0812">Transmembrane</keyword>
<evidence type="ECO:0000256" key="6">
    <source>
        <dbReference type="ARBA" id="ARBA00023136"/>
    </source>
</evidence>
<feature type="region of interest" description="Disordered" evidence="9">
    <location>
        <begin position="345"/>
        <end position="394"/>
    </location>
</feature>
<evidence type="ECO:0000256" key="8">
    <source>
        <dbReference type="RuleBase" id="RU003857"/>
    </source>
</evidence>
<dbReference type="EMBL" id="KV875098">
    <property type="protein sequence ID" value="OIW28416.1"/>
    <property type="molecule type" value="Genomic_DNA"/>
</dbReference>
<feature type="domain" description="Potassium channel" evidence="11">
    <location>
        <begin position="195"/>
        <end position="267"/>
    </location>
</feature>
<evidence type="ECO:0000256" key="2">
    <source>
        <dbReference type="ARBA" id="ARBA00022448"/>
    </source>
</evidence>
<dbReference type="AlphaFoldDB" id="A0A1J7JFD5"/>
<dbReference type="GO" id="GO:0015271">
    <property type="term" value="F:outward rectifier potassium channel activity"/>
    <property type="evidence" value="ECO:0007669"/>
    <property type="project" value="TreeGrafter"/>
</dbReference>
<feature type="region of interest" description="Disordered" evidence="9">
    <location>
        <begin position="556"/>
        <end position="599"/>
    </location>
</feature>
<feature type="transmembrane region" description="Helical" evidence="10">
    <location>
        <begin position="146"/>
        <end position="169"/>
    </location>
</feature>
<dbReference type="Proteomes" id="UP000182658">
    <property type="component" value="Unassembled WGS sequence"/>
</dbReference>
<evidence type="ECO:0000256" key="4">
    <source>
        <dbReference type="ARBA" id="ARBA00022989"/>
    </source>
</evidence>
<feature type="transmembrane region" description="Helical" evidence="10">
    <location>
        <begin position="78"/>
        <end position="99"/>
    </location>
</feature>
<evidence type="ECO:0000313" key="12">
    <source>
        <dbReference type="EMBL" id="OIW28416.1"/>
    </source>
</evidence>
<dbReference type="GO" id="GO:0005886">
    <property type="term" value="C:plasma membrane"/>
    <property type="evidence" value="ECO:0007669"/>
    <property type="project" value="TreeGrafter"/>
</dbReference>
<evidence type="ECO:0000259" key="11">
    <source>
        <dbReference type="Pfam" id="PF07885"/>
    </source>
</evidence>
<feature type="transmembrane region" description="Helical" evidence="10">
    <location>
        <begin position="486"/>
        <end position="505"/>
    </location>
</feature>
<evidence type="ECO:0000256" key="7">
    <source>
        <dbReference type="ARBA" id="ARBA00023303"/>
    </source>
</evidence>
<evidence type="ECO:0000256" key="1">
    <source>
        <dbReference type="ARBA" id="ARBA00004141"/>
    </source>
</evidence>
<feature type="transmembrane region" description="Helical" evidence="10">
    <location>
        <begin position="189"/>
        <end position="210"/>
    </location>
</feature>
<keyword evidence="7 8" id="KW-0407">Ion channel</keyword>
<name>A0A1J7JFD5_9PEZI</name>
<keyword evidence="4 10" id="KW-1133">Transmembrane helix</keyword>
<dbReference type="PANTHER" id="PTHR11003:SF342">
    <property type="entry name" value="OUTWARD-RECTIFIER POTASSIUM CHANNEL TOK1"/>
    <property type="match status" value="1"/>
</dbReference>